<sequence>MPGLSANARIGSVSKNMQNLRMTPAQQGWDKPRTLNGLSFIQDPRGTSNEPLLQYRQSDARNSGFENYSTQAGAVSRTEDGFFKRPERPQQRLSSSYFQNAPAPAAPTRLSSSFQHASRSQLQPPPPSALRDPRTVPQPPPGFADREALRIIQGPSSRQAAAATPSFYQHQIFERDGAERGAGQAPPPPLMESRGLFSSVGGRRSVRR</sequence>
<dbReference type="RefSeq" id="XP_066658497.1">
    <property type="nucleotide sequence ID" value="XM_066802753.1"/>
</dbReference>
<dbReference type="EMBL" id="JBBPEH010000002">
    <property type="protein sequence ID" value="KAK7542204.1"/>
    <property type="molecule type" value="Genomic_DNA"/>
</dbReference>
<comment type="caution">
    <text evidence="2">The sequence shown here is derived from an EMBL/GenBank/DDBJ whole genome shotgun (WGS) entry which is preliminary data.</text>
</comment>
<evidence type="ECO:0000313" key="2">
    <source>
        <dbReference type="EMBL" id="KAK7542204.1"/>
    </source>
</evidence>
<keyword evidence="3" id="KW-1185">Reference proteome</keyword>
<feature type="compositionally biased region" description="Polar residues" evidence="1">
    <location>
        <begin position="109"/>
        <end position="122"/>
    </location>
</feature>
<feature type="compositionally biased region" description="Basic and acidic residues" evidence="1">
    <location>
        <begin position="77"/>
        <end position="90"/>
    </location>
</feature>
<feature type="compositionally biased region" description="Polar residues" evidence="1">
    <location>
        <begin position="13"/>
        <end position="26"/>
    </location>
</feature>
<dbReference type="Proteomes" id="UP001360953">
    <property type="component" value="Unassembled WGS sequence"/>
</dbReference>
<gene>
    <name evidence="2" type="ORF">J3D65DRAFT_664617</name>
</gene>
<reference evidence="2 3" key="1">
    <citation type="submission" date="2024-04" db="EMBL/GenBank/DDBJ databases">
        <title>Phyllosticta paracitricarpa is synonymous to the EU quarantine fungus P. citricarpa based on phylogenomic analyses.</title>
        <authorList>
            <consortium name="Lawrence Berkeley National Laboratory"/>
            <person name="Van ingen-buijs V.A."/>
            <person name="Van westerhoven A.C."/>
            <person name="Haridas S."/>
            <person name="Skiadas P."/>
            <person name="Martin F."/>
            <person name="Groenewald J.Z."/>
            <person name="Crous P.W."/>
            <person name="Seidl M.F."/>
        </authorList>
    </citation>
    <scope>NUCLEOTIDE SEQUENCE [LARGE SCALE GENOMIC DNA]</scope>
    <source>
        <strain evidence="2 3">CPC 17464</strain>
    </source>
</reference>
<organism evidence="2 3">
    <name type="scientific">Phyllosticta citribraziliensis</name>
    <dbReference type="NCBI Taxonomy" id="989973"/>
    <lineage>
        <taxon>Eukaryota</taxon>
        <taxon>Fungi</taxon>
        <taxon>Dikarya</taxon>
        <taxon>Ascomycota</taxon>
        <taxon>Pezizomycotina</taxon>
        <taxon>Dothideomycetes</taxon>
        <taxon>Dothideomycetes incertae sedis</taxon>
        <taxon>Botryosphaeriales</taxon>
        <taxon>Phyllostictaceae</taxon>
        <taxon>Phyllosticta</taxon>
    </lineage>
</organism>
<accession>A0ABR1M3N1</accession>
<evidence type="ECO:0000313" key="3">
    <source>
        <dbReference type="Proteomes" id="UP001360953"/>
    </source>
</evidence>
<feature type="compositionally biased region" description="Polar residues" evidence="1">
    <location>
        <begin position="45"/>
        <end position="73"/>
    </location>
</feature>
<feature type="region of interest" description="Disordered" evidence="1">
    <location>
        <begin position="1"/>
        <end position="208"/>
    </location>
</feature>
<evidence type="ECO:0000256" key="1">
    <source>
        <dbReference type="SAM" id="MobiDB-lite"/>
    </source>
</evidence>
<feature type="compositionally biased region" description="Low complexity" evidence="1">
    <location>
        <begin position="193"/>
        <end position="208"/>
    </location>
</feature>
<protein>
    <submittedName>
        <fullName evidence="2">Uncharacterized protein</fullName>
    </submittedName>
</protein>
<proteinExistence type="predicted"/>
<name>A0ABR1M3N1_9PEZI</name>
<dbReference type="GeneID" id="92035659"/>